<name>A0AC35UGT8_9BILA</name>
<proteinExistence type="predicted"/>
<organism evidence="1 2">
    <name type="scientific">Rhabditophanes sp. KR3021</name>
    <dbReference type="NCBI Taxonomy" id="114890"/>
    <lineage>
        <taxon>Eukaryota</taxon>
        <taxon>Metazoa</taxon>
        <taxon>Ecdysozoa</taxon>
        <taxon>Nematoda</taxon>
        <taxon>Chromadorea</taxon>
        <taxon>Rhabditida</taxon>
        <taxon>Tylenchina</taxon>
        <taxon>Panagrolaimomorpha</taxon>
        <taxon>Strongyloidoidea</taxon>
        <taxon>Alloionematidae</taxon>
        <taxon>Rhabditophanes</taxon>
    </lineage>
</organism>
<dbReference type="Proteomes" id="UP000095286">
    <property type="component" value="Unplaced"/>
</dbReference>
<protein>
    <submittedName>
        <fullName evidence="2">Nucleoporin_N domain-containing protein</fullName>
    </submittedName>
</protein>
<sequence length="1375" mass="157870">MTHETSGFLGIDEALYIQSNTSQDDAQMNNSTNNPAREIVKDNLISDRDESDYLALFGLHNSFNPSAFLTTVSGINFEEEYVELNKFDIHEMVDVNFTCIPEELRDQLRGSSGFCAYGSFPVVCRSWMSIDNNFFIWQDDMCGDMAMFNMNSLIQHARLTAIPKEMFPSTSIEYMLVLVTTQEVVLIPLFFENMDEGDITDYRRTIINFSSTNQYSGSLDSQEIKDVAVTNEGRIFMITPDYLLEVDYKSKGWFRNRSVKLINHTKSFFSNLIPSMSFFTTKDEYLKITVDNSRGVIHILSQNGTIRVFSLGNDGKSIDKVAEMTSYEILHSAGKVCKIQERYFKDICAIVPIESTVSSFIAFMAVTTLGTRFYFGFLDFPNRKCLLDTPKDKGAIHQVVLAHIRLPPNMERLDAPVPDLECVYSAYSTKEATLVCYGMNNGKSTCVMIYSNMHYPFSTPLVESVTSTTFNGIIHSIEELTRALPKSMINRTVPFIIPKLDAPISCNVDDNSSYQSFKVITNKGIHSFKHVSPATNLQNFVQVEQFDSKKFGKFVSLHGNVNILVMTMQIICAEKHKNSMTKSNARKLFSSMHGEPVLVREQRARHVNQERNQLFGFKFNNAGRTPQNNFPRKVQNDSQQGNFRNDIIYSSAHDAAYSYFSRVIKELWVSKLIERDTTKEKKFQSILKIQDVQRVIQQLGTLLEEIEVVPTFLRNFKPLEVLRDTNAIYSKQGNNPENVLDQNYARQKEQESMIRYVDMVKNTYEFLQVWCVFMKNNLHIICNQLPDNLKNILENSKLHDVVFDKSAIIKKMVRGLIRMHLKDNASVTVVSSELRKLCPTLFSQDDYKLLKAEEIMREAKNTIDLESKEASVQEAIKILLSTSIQIDVRKCVGFIINLKFYKQAVQFAMLLADKFDSGGLSNMFIENPINVASNMRVLQAVDKVNECYDSVSEVLEKLSIEMENKNNRLASLEVRDDILLYIFKNASQAGMYRIYEGAVDNQNESLMKCFPVDKFRDYLLWKINFEDSPTHFEKLLDVQRHATNGHAYMAKLLYDKAINNNSERSLEIRIFWLSQAMVFIQSSDGKGAQIESMMVIKEALECAEVQHYVSNELQLWHDTKLRLEPEDDKNEIEHSEHMIDELNSRIWPVKDVIAHVTDCFRIPLANLVVYNVAVGTNTNIEEVESVWEMIIEDCFFYYKVGKESSEETCTRIINVLRRANSAPSMTSVLIPKTFIIHRLIDFFVSQQFKPIQVIRFCINSELSLESLCDAISYSISDIQVKNDKKQFQKLEYLLSLIFALAEAFVNKKLNLSNERRSRIGSKLSNLLTTGDLHAQQANIKNFIKYVPEDIGNGNPFIYYLKDVESTVKRRYNAER</sequence>
<dbReference type="WBParaSite" id="RSKR_0001125300.1">
    <property type="protein sequence ID" value="RSKR_0001125300.1"/>
    <property type="gene ID" value="RSKR_0001125300"/>
</dbReference>
<reference evidence="2" key="1">
    <citation type="submission" date="2016-11" db="UniProtKB">
        <authorList>
            <consortium name="WormBaseParasite"/>
        </authorList>
    </citation>
    <scope>IDENTIFICATION</scope>
    <source>
        <strain evidence="2">KR3021</strain>
    </source>
</reference>
<evidence type="ECO:0000313" key="1">
    <source>
        <dbReference type="Proteomes" id="UP000095286"/>
    </source>
</evidence>
<evidence type="ECO:0000313" key="2">
    <source>
        <dbReference type="WBParaSite" id="RSKR_0001125300.1"/>
    </source>
</evidence>
<accession>A0AC35UGT8</accession>